<protein>
    <submittedName>
        <fullName evidence="2">Uncharacterized protein</fullName>
    </submittedName>
</protein>
<comment type="caution">
    <text evidence="2">The sequence shown here is derived from an EMBL/GenBank/DDBJ whole genome shotgun (WGS) entry which is preliminary data.</text>
</comment>
<feature type="region of interest" description="Disordered" evidence="1">
    <location>
        <begin position="1"/>
        <end position="61"/>
    </location>
</feature>
<dbReference type="EMBL" id="JAIWYP010000007">
    <property type="protein sequence ID" value="KAH3802160.1"/>
    <property type="molecule type" value="Genomic_DNA"/>
</dbReference>
<name>A0A9D4J878_DREPO</name>
<sequence length="61" mass="7093">MTSTSWRPLTRRSRASTLAPTHTPGSPWTHCRTRGTTSRRSSRSVMWTCRMSNRGRRRMIS</sequence>
<evidence type="ECO:0000313" key="2">
    <source>
        <dbReference type="EMBL" id="KAH3802160.1"/>
    </source>
</evidence>
<reference evidence="2" key="2">
    <citation type="submission" date="2020-11" db="EMBL/GenBank/DDBJ databases">
        <authorList>
            <person name="McCartney M.A."/>
            <person name="Auch B."/>
            <person name="Kono T."/>
            <person name="Mallez S."/>
            <person name="Becker A."/>
            <person name="Gohl D.M."/>
            <person name="Silverstein K.A.T."/>
            <person name="Koren S."/>
            <person name="Bechman K.B."/>
            <person name="Herman A."/>
            <person name="Abrahante J.E."/>
            <person name="Garbe J."/>
        </authorList>
    </citation>
    <scope>NUCLEOTIDE SEQUENCE</scope>
    <source>
        <strain evidence="2">Duluth1</strain>
        <tissue evidence="2">Whole animal</tissue>
    </source>
</reference>
<evidence type="ECO:0000256" key="1">
    <source>
        <dbReference type="SAM" id="MobiDB-lite"/>
    </source>
</evidence>
<keyword evidence="3" id="KW-1185">Reference proteome</keyword>
<organism evidence="2 3">
    <name type="scientific">Dreissena polymorpha</name>
    <name type="common">Zebra mussel</name>
    <name type="synonym">Mytilus polymorpha</name>
    <dbReference type="NCBI Taxonomy" id="45954"/>
    <lineage>
        <taxon>Eukaryota</taxon>
        <taxon>Metazoa</taxon>
        <taxon>Spiralia</taxon>
        <taxon>Lophotrochozoa</taxon>
        <taxon>Mollusca</taxon>
        <taxon>Bivalvia</taxon>
        <taxon>Autobranchia</taxon>
        <taxon>Heteroconchia</taxon>
        <taxon>Euheterodonta</taxon>
        <taxon>Imparidentia</taxon>
        <taxon>Neoheterodontei</taxon>
        <taxon>Myida</taxon>
        <taxon>Dreissenoidea</taxon>
        <taxon>Dreissenidae</taxon>
        <taxon>Dreissena</taxon>
    </lineage>
</organism>
<reference evidence="2" key="1">
    <citation type="journal article" date="2019" name="bioRxiv">
        <title>The Genome of the Zebra Mussel, Dreissena polymorpha: A Resource for Invasive Species Research.</title>
        <authorList>
            <person name="McCartney M.A."/>
            <person name="Auch B."/>
            <person name="Kono T."/>
            <person name="Mallez S."/>
            <person name="Zhang Y."/>
            <person name="Obille A."/>
            <person name="Becker A."/>
            <person name="Abrahante J.E."/>
            <person name="Garbe J."/>
            <person name="Badalamenti J.P."/>
            <person name="Herman A."/>
            <person name="Mangelson H."/>
            <person name="Liachko I."/>
            <person name="Sullivan S."/>
            <person name="Sone E.D."/>
            <person name="Koren S."/>
            <person name="Silverstein K.A.T."/>
            <person name="Beckman K.B."/>
            <person name="Gohl D.M."/>
        </authorList>
    </citation>
    <scope>NUCLEOTIDE SEQUENCE</scope>
    <source>
        <strain evidence="2">Duluth1</strain>
        <tissue evidence="2">Whole animal</tissue>
    </source>
</reference>
<feature type="compositionally biased region" description="Polar residues" evidence="1">
    <location>
        <begin position="15"/>
        <end position="26"/>
    </location>
</feature>
<dbReference type="Proteomes" id="UP000828390">
    <property type="component" value="Unassembled WGS sequence"/>
</dbReference>
<accession>A0A9D4J878</accession>
<evidence type="ECO:0000313" key="3">
    <source>
        <dbReference type="Proteomes" id="UP000828390"/>
    </source>
</evidence>
<gene>
    <name evidence="2" type="ORF">DPMN_155831</name>
</gene>
<proteinExistence type="predicted"/>
<dbReference type="AlphaFoldDB" id="A0A9D4J878"/>